<dbReference type="KEGG" id="pgut:117671868"/>
<feature type="region of interest" description="Disordered" evidence="3">
    <location>
        <begin position="1136"/>
        <end position="1156"/>
    </location>
</feature>
<reference evidence="6" key="1">
    <citation type="submission" date="2025-08" db="UniProtKB">
        <authorList>
            <consortium name="RefSeq"/>
        </authorList>
    </citation>
    <scope>IDENTIFICATION</scope>
    <source>
        <tissue evidence="6">Blood</tissue>
    </source>
</reference>
<dbReference type="PANTHER" id="PTHR15577">
    <property type="entry name" value="ZINC FINGER CONTAINING PROTEIN"/>
    <property type="match status" value="1"/>
</dbReference>
<feature type="region of interest" description="Disordered" evidence="3">
    <location>
        <begin position="593"/>
        <end position="646"/>
    </location>
</feature>
<feature type="region of interest" description="Disordered" evidence="3">
    <location>
        <begin position="1190"/>
        <end position="1255"/>
    </location>
</feature>
<feature type="compositionally biased region" description="Polar residues" evidence="3">
    <location>
        <begin position="1559"/>
        <end position="1584"/>
    </location>
</feature>
<protein>
    <submittedName>
        <fullName evidence="6">Zinc finger protein 318-like isoform X1</fullName>
    </submittedName>
</protein>
<dbReference type="GO" id="GO:0005654">
    <property type="term" value="C:nucleoplasm"/>
    <property type="evidence" value="ECO:0007669"/>
    <property type="project" value="TreeGrafter"/>
</dbReference>
<dbReference type="GO" id="GO:0008270">
    <property type="term" value="F:zinc ion binding"/>
    <property type="evidence" value="ECO:0007669"/>
    <property type="project" value="UniProtKB-KW"/>
</dbReference>
<feature type="region of interest" description="Disordered" evidence="3">
    <location>
        <begin position="516"/>
        <end position="564"/>
    </location>
</feature>
<dbReference type="SMART" id="SM00355">
    <property type="entry name" value="ZnF_C2H2"/>
    <property type="match status" value="2"/>
</dbReference>
<keyword evidence="1" id="KW-0479">Metal-binding</keyword>
<dbReference type="PANTHER" id="PTHR15577:SF2">
    <property type="entry name" value="ZINC FINGER PROTEIN 318"/>
    <property type="match status" value="1"/>
</dbReference>
<sequence length="2219" mass="249256">MMYRPGCGRSSMIPSSRPKENSSSGPRCSRSGASTNPTPGSSRGRSPRRSRSPSPRGRRHHRSPSGGRPPRRSPSPRRSSRRHSPGPRSHSPGRRSRSPGRRSRSPRRRSRSRHSESSVEQNLRITVGNDRYGIDTPERKRLCDRLGSPVDSLSDMDRDDLADGPIFSRSLLRRRSLERYPSHEENQTSPFSRRHDEDYHNRDVFLHQSDYNMNYEERKRTDSRETDREGELHRKSLYALDDRGREPKRPRYDRNDRLLDMNMEPEGFLSGTRKYRKRSFSRSPSTTYLNEDFRELESARRKRKEEELSRNLSRELSGNSYAMTGSTNSTKSSEPQYLYRPDEAPAMPKKSILKKRVDDHSVQPEVFSSSSSSIKEPPLLSNHSSLPQRSSVAPFSLEVENFLKQFNKSAVAESTSKETQGSEPDWRPFSGPHKNTLPAEQNSENFLKQKEPHESTSESVDHPGDFLLPHERASQDGSGFSRILGILEAMADSNNTEEKKKNSFPDDLEDEEKFLYGDDDDDCNTSSPSTQKLTLSDGKESVSPKVDSPPPSSVKPESLDESRPEYEKIHNLLKTIGLDIGVAEIGKLAARTQERLHGKKSSHSPDRYSGASSKPEMWERRRNRSETYSPESNQKHTLSPTSSYPLSKVISSVTKSDHNTSKMLGRDNPVNTVEQSVPPLSLIPSAPPSLPNLTPTAPSVSQYRLSPFSPFPTPQLPQNYPPPTMAPPGYDAYGHYMAYAASGWPMYAQQTDPGLTDMHGLVTLTVPPNPTRPNLRVIETVSTAKGTPDIKRDDSVLVQIPTVAPYSKLHSPFSQSSLRGSKERLSDEKNRASRKQKVVEEIEKLKAEQEARQKKLHYLRAELNRLSKQQGELLRKKRREKDGHKDPLLIEVNRLQDNIAKEIAQLKMNADAAEKKQSELDKVAQILGINIFEKSRKLSSESKDSSENARIQEKTSDLIKESKTNSDRFKGKSPKPMESSSQPLQATSIYDYYDTGNHWCKDCNTTCGTMFDFFTHMHNKKHRQTLDPYNRPWAAKTPNETKQEVTKRIDKIPVPAKGSEFLIPVTGYYCQLCSEFFGDQISAEQHVKSHLHNEKYKKHVDENPLYEERRNLDHQAGLSVIQETERRLRRKLCEKQKEEKDEKTTKTAKKEETKNIKELGDENNECEISKRKEITNGEKCGIQLKLKKDDKEMEKKEERKEESEKESKLTTFGKFSWRKSERDEKNQGKDTAVFKEESPEEGKESKSQSGKQNSKPIAIKLSGKTVIPHTSPWTPVVSTSSQTKIRPNLPIPVMVLRKTAVTTVSKPAPLNTFLSIKSSGTTAKPLPVVKEGNPDIVLAPDIISKAFGGEVVVLKGSQEDIKDIKEEAEEGKHENETKAVEHVNVTKAQEHAEVVAKAQAKARELAAMVKEQDVSHMTKANEQSLERPHRRPPLLPLPPGPPLSLSVPQPPPIVFAPQPPPPPKQLVILADDMAPGVSEDDKNILEMPMCPRPLPPPTVFGEHVKKLKKNNSSLAAGNAKDLYDIFYNSSGRNPAESKLVNSAISEKGKLNPTEKEKNTSLQINSKPSCNPFSEESLCSSSARNPETEEVKDEKMMTTDEITEIKTSAERDLENVSFPDIQSTLSEADDLATSTSYPFHNEEEVGIPVPSEFNKKSSKPEKNELAVQIEKMSPLPLDGFNEPSASLETAEHDISNDQSITQFSEISNNLPESISDSVQIDSYSKELPIDLKLDTKECNSGKSLQPSKVQYSDSELNKVELDSFLTNNEQEDLNGSQLKDGEDFNVVNILESEEITNENFVNVTTIITTEEKYEQINPFPLSCETKELQMEKTEVLDSISSTNEIKPNYVEFMFIKHDAQKFSASDLELSSTEERRTVETESANFSILQPEMSQESLDPLPTEISIGHLGEVTLSFTDLNTEVLNTSTADNFDLNNTYPELSFEQATTFSLDLENKGVSPKSDETKAMDSPRLKPNLELESIDFTLGNITVEHEVVDILPTEILNEDNADSPKLEMVAPICLESSKMSELDTDQPVIESEIINFVAFTSDDQEEKFCSVISDAIIPHVVSSASKGDMAEVSMPLVQLQDMSSVSMPQPLYSSKGDTPDKLLWSCGGENVQNQTVTCMESILPKLKESGEVGGSGDSELYNLKNQMQTSIDKLTKTEEEKNDDKCEVKNKLASEITDKSAEHLQLPNSEEMEDLNFALWIGFPSYNQTLHA</sequence>
<feature type="compositionally biased region" description="Polar residues" evidence="3">
    <location>
        <begin position="321"/>
        <end position="335"/>
    </location>
</feature>
<feature type="region of interest" description="Disordered" evidence="3">
    <location>
        <begin position="1413"/>
        <end position="1440"/>
    </location>
</feature>
<organism evidence="5 6">
    <name type="scientific">Pantherophis guttatus</name>
    <name type="common">Corn snake</name>
    <name type="synonym">Elaphe guttata</name>
    <dbReference type="NCBI Taxonomy" id="94885"/>
    <lineage>
        <taxon>Eukaryota</taxon>
        <taxon>Metazoa</taxon>
        <taxon>Chordata</taxon>
        <taxon>Craniata</taxon>
        <taxon>Vertebrata</taxon>
        <taxon>Euteleostomi</taxon>
        <taxon>Lepidosauria</taxon>
        <taxon>Squamata</taxon>
        <taxon>Bifurcata</taxon>
        <taxon>Unidentata</taxon>
        <taxon>Episquamata</taxon>
        <taxon>Toxicofera</taxon>
        <taxon>Serpentes</taxon>
        <taxon>Colubroidea</taxon>
        <taxon>Colubridae</taxon>
        <taxon>Colubrinae</taxon>
        <taxon>Pantherophis</taxon>
    </lineage>
</organism>
<feature type="region of interest" description="Disordered" evidence="3">
    <location>
        <begin position="937"/>
        <end position="983"/>
    </location>
</feature>
<accession>A0A6P9CM87</accession>
<feature type="compositionally biased region" description="Basic and acidic residues" evidence="3">
    <location>
        <begin position="820"/>
        <end position="832"/>
    </location>
</feature>
<dbReference type="InterPro" id="IPR003604">
    <property type="entry name" value="Matrin/U1-like-C_Znf_C2H2"/>
</dbReference>
<proteinExistence type="predicted"/>
<feature type="coiled-coil region" evidence="2">
    <location>
        <begin position="896"/>
        <end position="923"/>
    </location>
</feature>
<name>A0A6P9CM87_PANGU</name>
<feature type="region of interest" description="Disordered" evidence="3">
    <location>
        <begin position="178"/>
        <end position="265"/>
    </location>
</feature>
<feature type="compositionally biased region" description="Polar residues" evidence="3">
    <location>
        <begin position="412"/>
        <end position="422"/>
    </location>
</feature>
<dbReference type="Proteomes" id="UP001652622">
    <property type="component" value="Unplaced"/>
</dbReference>
<feature type="region of interest" description="Disordered" evidence="3">
    <location>
        <begin position="412"/>
        <end position="475"/>
    </location>
</feature>
<feature type="compositionally biased region" description="Basic and acidic residues" evidence="3">
    <location>
        <begin position="215"/>
        <end position="259"/>
    </location>
</feature>
<evidence type="ECO:0000256" key="1">
    <source>
        <dbReference type="PROSITE-ProRule" id="PRU00042"/>
    </source>
</evidence>
<feature type="compositionally biased region" description="Basic residues" evidence="3">
    <location>
        <begin position="45"/>
        <end position="112"/>
    </location>
</feature>
<dbReference type="OMA" id="DTLAMWT"/>
<feature type="region of interest" description="Disordered" evidence="3">
    <location>
        <begin position="1"/>
        <end position="163"/>
    </location>
</feature>
<evidence type="ECO:0000256" key="2">
    <source>
        <dbReference type="SAM" id="Coils"/>
    </source>
</evidence>
<keyword evidence="5" id="KW-1185">Reference proteome</keyword>
<feature type="domain" description="C2H2-type" evidence="4">
    <location>
        <begin position="1068"/>
        <end position="1095"/>
    </location>
</feature>
<feature type="compositionally biased region" description="Basic and acidic residues" evidence="3">
    <location>
        <begin position="1218"/>
        <end position="1246"/>
    </location>
</feature>
<feature type="compositionally biased region" description="Polar residues" evidence="3">
    <location>
        <begin position="524"/>
        <end position="534"/>
    </location>
</feature>
<dbReference type="InterPro" id="IPR055309">
    <property type="entry name" value="Znf318-like"/>
</dbReference>
<dbReference type="GO" id="GO:0045892">
    <property type="term" value="P:negative regulation of DNA-templated transcription"/>
    <property type="evidence" value="ECO:0007669"/>
    <property type="project" value="TreeGrafter"/>
</dbReference>
<dbReference type="SMART" id="SM00451">
    <property type="entry name" value="ZnF_U1"/>
    <property type="match status" value="2"/>
</dbReference>
<evidence type="ECO:0000313" key="5">
    <source>
        <dbReference type="Proteomes" id="UP001652622"/>
    </source>
</evidence>
<gene>
    <name evidence="6" type="primary">LOC117671868</name>
</gene>
<feature type="region of interest" description="Disordered" evidence="3">
    <location>
        <begin position="809"/>
        <end position="832"/>
    </location>
</feature>
<dbReference type="GO" id="GO:0003676">
    <property type="term" value="F:nucleic acid binding"/>
    <property type="evidence" value="ECO:0007669"/>
    <property type="project" value="InterPro"/>
</dbReference>
<feature type="compositionally biased region" description="Basic and acidic residues" evidence="3">
    <location>
        <begin position="447"/>
        <end position="474"/>
    </location>
</feature>
<feature type="compositionally biased region" description="Basic and acidic residues" evidence="3">
    <location>
        <begin position="295"/>
        <end position="313"/>
    </location>
</feature>
<feature type="compositionally biased region" description="Basic and acidic residues" evidence="3">
    <location>
        <begin position="937"/>
        <end position="970"/>
    </location>
</feature>
<dbReference type="InterPro" id="IPR013087">
    <property type="entry name" value="Znf_C2H2_type"/>
</dbReference>
<feature type="compositionally biased region" description="Polar residues" evidence="3">
    <location>
        <begin position="21"/>
        <end position="38"/>
    </location>
</feature>
<evidence type="ECO:0000256" key="3">
    <source>
        <dbReference type="SAM" id="MobiDB-lite"/>
    </source>
</evidence>
<evidence type="ECO:0000259" key="4">
    <source>
        <dbReference type="PROSITE" id="PS50157"/>
    </source>
</evidence>
<dbReference type="GO" id="GO:0045893">
    <property type="term" value="P:positive regulation of DNA-templated transcription"/>
    <property type="evidence" value="ECO:0007669"/>
    <property type="project" value="TreeGrafter"/>
</dbReference>
<dbReference type="PROSITE" id="PS50157">
    <property type="entry name" value="ZINC_FINGER_C2H2_2"/>
    <property type="match status" value="1"/>
</dbReference>
<keyword evidence="1" id="KW-0862">Zinc</keyword>
<feature type="compositionally biased region" description="Basic and acidic residues" evidence="3">
    <location>
        <begin position="1190"/>
        <end position="1208"/>
    </location>
</feature>
<feature type="region of interest" description="Disordered" evidence="3">
    <location>
        <begin position="1546"/>
        <end position="1595"/>
    </location>
</feature>
<dbReference type="PROSITE" id="PS00028">
    <property type="entry name" value="ZINC_FINGER_C2H2_1"/>
    <property type="match status" value="1"/>
</dbReference>
<dbReference type="InParanoid" id="A0A6P9CM87"/>
<feature type="compositionally biased region" description="Basic and acidic residues" evidence="3">
    <location>
        <begin position="1546"/>
        <end position="1558"/>
    </location>
</feature>
<feature type="compositionally biased region" description="Basic and acidic residues" evidence="3">
    <location>
        <begin position="132"/>
        <end position="144"/>
    </location>
</feature>
<feature type="compositionally biased region" description="Basic and acidic residues" evidence="3">
    <location>
        <begin position="1585"/>
        <end position="1595"/>
    </location>
</feature>
<dbReference type="RefSeq" id="XP_034284004.1">
    <property type="nucleotide sequence ID" value="XM_034428113.2"/>
</dbReference>
<feature type="region of interest" description="Disordered" evidence="3">
    <location>
        <begin position="295"/>
        <end position="388"/>
    </location>
</feature>
<feature type="compositionally biased region" description="Polar residues" evidence="3">
    <location>
        <begin position="626"/>
        <end position="646"/>
    </location>
</feature>
<dbReference type="InterPro" id="IPR036236">
    <property type="entry name" value="Znf_C2H2_sf"/>
</dbReference>
<feature type="compositionally biased region" description="Basic and acidic residues" evidence="3">
    <location>
        <begin position="193"/>
        <end position="205"/>
    </location>
</feature>
<keyword evidence="1" id="KW-0863">Zinc-finger</keyword>
<evidence type="ECO:0000313" key="6">
    <source>
        <dbReference type="RefSeq" id="XP_034284004.1"/>
    </source>
</evidence>
<keyword evidence="2" id="KW-0175">Coiled coil</keyword>
<dbReference type="GeneID" id="117671868"/>
<dbReference type="SUPFAM" id="SSF57667">
    <property type="entry name" value="beta-beta-alpha zinc fingers"/>
    <property type="match status" value="1"/>
</dbReference>